<keyword evidence="3" id="KW-1185">Reference proteome</keyword>
<proteinExistence type="predicted"/>
<protein>
    <submittedName>
        <fullName evidence="2">Uncharacterized protein</fullName>
    </submittedName>
</protein>
<evidence type="ECO:0000256" key="1">
    <source>
        <dbReference type="SAM" id="MobiDB-lite"/>
    </source>
</evidence>
<accession>A0A176WDA1</accession>
<dbReference type="Proteomes" id="UP000077202">
    <property type="component" value="Unassembled WGS sequence"/>
</dbReference>
<sequence>MSEARDHRQVSTKLKTPNARAKTKVKARQLILEADSSTESSVAASQDHLTLAKWAKLEAEIVVREKDVPSEKNLRTSEVRHSAVVKRRATRKEKVKAIMTEEGILGRNQVPSAKVRMVTSPRTSTETVILETSKDFLVEEIKSEGVNAADVLCGQVIPLLRYLEAKYEVLWKRLEASRVAFNKESRRIDELTADLEKKDQAHAAEPATKVKALAECEAARILDLGLIERLEAKCNEMRSQRSLT</sequence>
<name>A0A176WDA1_MARPO</name>
<evidence type="ECO:0000313" key="2">
    <source>
        <dbReference type="EMBL" id="OAE30601.1"/>
    </source>
</evidence>
<dbReference type="EMBL" id="LVLJ01001294">
    <property type="protein sequence ID" value="OAE30601.1"/>
    <property type="molecule type" value="Genomic_DNA"/>
</dbReference>
<dbReference type="AlphaFoldDB" id="A0A176WDA1"/>
<feature type="region of interest" description="Disordered" evidence="1">
    <location>
        <begin position="1"/>
        <end position="22"/>
    </location>
</feature>
<reference evidence="2" key="1">
    <citation type="submission" date="2016-03" db="EMBL/GenBank/DDBJ databases">
        <title>Mechanisms controlling the formation of the plant cell surface in tip-growing cells are functionally conserved among land plants.</title>
        <authorList>
            <person name="Honkanen S."/>
            <person name="Jones V.A."/>
            <person name="Morieri G."/>
            <person name="Champion C."/>
            <person name="Hetherington A.J."/>
            <person name="Kelly S."/>
            <person name="Saint-Marcoux D."/>
            <person name="Proust H."/>
            <person name="Prescott H."/>
            <person name="Dolan L."/>
        </authorList>
    </citation>
    <scope>NUCLEOTIDE SEQUENCE [LARGE SCALE GENOMIC DNA]</scope>
    <source>
        <tissue evidence="2">Whole gametophyte</tissue>
    </source>
</reference>
<comment type="caution">
    <text evidence="2">The sequence shown here is derived from an EMBL/GenBank/DDBJ whole genome shotgun (WGS) entry which is preliminary data.</text>
</comment>
<evidence type="ECO:0000313" key="3">
    <source>
        <dbReference type="Proteomes" id="UP000077202"/>
    </source>
</evidence>
<gene>
    <name evidence="2" type="ORF">AXG93_2909s1040</name>
</gene>
<organism evidence="2 3">
    <name type="scientific">Marchantia polymorpha subsp. ruderalis</name>
    <dbReference type="NCBI Taxonomy" id="1480154"/>
    <lineage>
        <taxon>Eukaryota</taxon>
        <taxon>Viridiplantae</taxon>
        <taxon>Streptophyta</taxon>
        <taxon>Embryophyta</taxon>
        <taxon>Marchantiophyta</taxon>
        <taxon>Marchantiopsida</taxon>
        <taxon>Marchantiidae</taxon>
        <taxon>Marchantiales</taxon>
        <taxon>Marchantiaceae</taxon>
        <taxon>Marchantia</taxon>
    </lineage>
</organism>